<evidence type="ECO:0000259" key="5">
    <source>
        <dbReference type="PROSITE" id="PS50931"/>
    </source>
</evidence>
<comment type="caution">
    <text evidence="6">The sequence shown here is derived from an EMBL/GenBank/DDBJ whole genome shotgun (WGS) entry which is preliminary data.</text>
</comment>
<dbReference type="PANTHER" id="PTHR30537">
    <property type="entry name" value="HTH-TYPE TRANSCRIPTIONAL REGULATOR"/>
    <property type="match status" value="1"/>
</dbReference>
<comment type="similarity">
    <text evidence="1">Belongs to the LysR transcriptional regulatory family.</text>
</comment>
<dbReference type="SUPFAM" id="SSF53850">
    <property type="entry name" value="Periplasmic binding protein-like II"/>
    <property type="match status" value="1"/>
</dbReference>
<keyword evidence="2" id="KW-0805">Transcription regulation</keyword>
<dbReference type="EMBL" id="JHEH01000007">
    <property type="protein sequence ID" value="KEP70245.1"/>
    <property type="molecule type" value="Genomic_DNA"/>
</dbReference>
<dbReference type="PANTHER" id="PTHR30537:SF26">
    <property type="entry name" value="GLYCINE CLEAVAGE SYSTEM TRANSCRIPTIONAL ACTIVATOR"/>
    <property type="match status" value="1"/>
</dbReference>
<dbReference type="SUPFAM" id="SSF46785">
    <property type="entry name" value="Winged helix' DNA-binding domain"/>
    <property type="match status" value="1"/>
</dbReference>
<sequence>MDWREMPPLAALRAFAALAETGSMSAAGRALNVSHAAISQQVRALEDRLEVSLLDRSGARPVLSAQGRALAQSLREGFGTIAEGLAALSAQGANRPLQISTTPSFASAWLLPRLPDFRAAHPEVGLSIDPGATLSTLAPGGIEMALRYGSGHWPGLEARLLVRSPIVVVAAPDLVGDVPYDCCPADLSGFPWLQELGTNEASEWLAEHASVRDAPAGMVSMPGNLMLEAARRGQGVAITARVWVEEDLEAGRLRLLFEDSAQKGYYVVTRPGVQRPQLRAFISWLFKTAQGLR</sequence>
<evidence type="ECO:0000256" key="1">
    <source>
        <dbReference type="ARBA" id="ARBA00009437"/>
    </source>
</evidence>
<organism evidence="6 7">
    <name type="scientific">Thioclava dalianensis</name>
    <dbReference type="NCBI Taxonomy" id="1185766"/>
    <lineage>
        <taxon>Bacteria</taxon>
        <taxon>Pseudomonadati</taxon>
        <taxon>Pseudomonadota</taxon>
        <taxon>Alphaproteobacteria</taxon>
        <taxon>Rhodobacterales</taxon>
        <taxon>Paracoccaceae</taxon>
        <taxon>Thioclava</taxon>
    </lineage>
</organism>
<reference evidence="6 7" key="1">
    <citation type="submission" date="2014-03" db="EMBL/GenBank/DDBJ databases">
        <title>The draft genome sequence of Thioclava dalianensis DLFJ1-1.</title>
        <authorList>
            <person name="Lai Q."/>
            <person name="Shao Z."/>
        </authorList>
    </citation>
    <scope>NUCLEOTIDE SEQUENCE [LARGE SCALE GENOMIC DNA]</scope>
    <source>
        <strain evidence="6 7">DLFJ1-1</strain>
    </source>
</reference>
<dbReference type="RefSeq" id="WP_038064765.1">
    <property type="nucleotide sequence ID" value="NZ_FOVB01000001.1"/>
</dbReference>
<evidence type="ECO:0000313" key="7">
    <source>
        <dbReference type="Proteomes" id="UP000027725"/>
    </source>
</evidence>
<dbReference type="InterPro" id="IPR005119">
    <property type="entry name" value="LysR_subst-bd"/>
</dbReference>
<proteinExistence type="inferred from homology"/>
<feature type="domain" description="HTH lysR-type" evidence="5">
    <location>
        <begin position="7"/>
        <end position="64"/>
    </location>
</feature>
<dbReference type="Pfam" id="PF00126">
    <property type="entry name" value="HTH_1"/>
    <property type="match status" value="1"/>
</dbReference>
<keyword evidence="4" id="KW-0804">Transcription</keyword>
<dbReference type="Gene3D" id="1.10.10.10">
    <property type="entry name" value="Winged helix-like DNA-binding domain superfamily/Winged helix DNA-binding domain"/>
    <property type="match status" value="1"/>
</dbReference>
<dbReference type="InterPro" id="IPR036390">
    <property type="entry name" value="WH_DNA-bd_sf"/>
</dbReference>
<dbReference type="STRING" id="1185766.SAMN05216224_101496"/>
<dbReference type="PROSITE" id="PS50931">
    <property type="entry name" value="HTH_LYSR"/>
    <property type="match status" value="1"/>
</dbReference>
<dbReference type="Proteomes" id="UP000027725">
    <property type="component" value="Unassembled WGS sequence"/>
</dbReference>
<dbReference type="eggNOG" id="COG0583">
    <property type="taxonomic scope" value="Bacteria"/>
</dbReference>
<dbReference type="InterPro" id="IPR036388">
    <property type="entry name" value="WH-like_DNA-bd_sf"/>
</dbReference>
<dbReference type="Pfam" id="PF03466">
    <property type="entry name" value="LysR_substrate"/>
    <property type="match status" value="1"/>
</dbReference>
<evidence type="ECO:0000256" key="4">
    <source>
        <dbReference type="ARBA" id="ARBA00023163"/>
    </source>
</evidence>
<protein>
    <submittedName>
        <fullName evidence="6">LysR family transcriptional regulator</fullName>
    </submittedName>
</protein>
<evidence type="ECO:0000256" key="3">
    <source>
        <dbReference type="ARBA" id="ARBA00023125"/>
    </source>
</evidence>
<gene>
    <name evidence="6" type="ORF">DL1_19190</name>
</gene>
<evidence type="ECO:0000256" key="2">
    <source>
        <dbReference type="ARBA" id="ARBA00023015"/>
    </source>
</evidence>
<keyword evidence="3" id="KW-0238">DNA-binding</keyword>
<dbReference type="InterPro" id="IPR000847">
    <property type="entry name" value="LysR_HTH_N"/>
</dbReference>
<dbReference type="InterPro" id="IPR058163">
    <property type="entry name" value="LysR-type_TF_proteobact-type"/>
</dbReference>
<accession>A0A074TJD9</accession>
<keyword evidence="7" id="KW-1185">Reference proteome</keyword>
<dbReference type="Gene3D" id="3.40.190.10">
    <property type="entry name" value="Periplasmic binding protein-like II"/>
    <property type="match status" value="2"/>
</dbReference>
<dbReference type="GO" id="GO:0043565">
    <property type="term" value="F:sequence-specific DNA binding"/>
    <property type="evidence" value="ECO:0007669"/>
    <property type="project" value="TreeGrafter"/>
</dbReference>
<dbReference type="OrthoDB" id="7328368at2"/>
<dbReference type="AlphaFoldDB" id="A0A074TJD9"/>
<name>A0A074TJD9_9RHOB</name>
<evidence type="ECO:0000313" key="6">
    <source>
        <dbReference type="EMBL" id="KEP70245.1"/>
    </source>
</evidence>
<dbReference type="GO" id="GO:0006351">
    <property type="term" value="P:DNA-templated transcription"/>
    <property type="evidence" value="ECO:0007669"/>
    <property type="project" value="TreeGrafter"/>
</dbReference>
<dbReference type="GO" id="GO:0003700">
    <property type="term" value="F:DNA-binding transcription factor activity"/>
    <property type="evidence" value="ECO:0007669"/>
    <property type="project" value="InterPro"/>
</dbReference>